<name>A0A859DSG1_9FIRM</name>
<sequence>MKEEKQNKPVELKKSVYVKDKEKQTAEQAKENKRRTAKEEKKEQKKNRVPLRQQMRSQRFRHGTVASAITALGLVVLVLVNVLMSSLSGRYPSMNIDLSTGSVNSLSTSVKKVVDGMQQDTKLIILGTEEQVKNNEILSSYNIKYSQVGVIAGKMAERNHKISVTYKDLDKDPTFVNQFTSEQITSGDVVVQTAKRSYVVKLTDMFDIQSDSTSGAQQVYTQVGDALAAGLSNAGAETLPIVAFATGHEEQLDTTAVKKVCTSNNFQTKEFNLLTDKIPDSARLIFIGAPKTDYTDAEIEKLDAFLSSSSSTSDRGLLLTTNVIDPTQMPKLASFLKEWGITLQHRVVMESDDSKYVMEQPSYLLAEAQTGVTLNKANTTYNDLLMPISQSMTLSEVSGVTTSALVKSGSTSYSVGTSDTSASASGKTQEASVLAAAAQKNLTVKGKKVNANVAVCGSSAFFADGIINTNTYSNGNWCADLARYLTGTNGTGAVTVTPVQTNAMDIKLSSASSLLLGFGVFTVIIPVCLFVAGIVVYRKRRKL</sequence>
<feature type="compositionally biased region" description="Basic and acidic residues" evidence="1">
    <location>
        <begin position="1"/>
        <end position="31"/>
    </location>
</feature>
<reference evidence="3 4" key="1">
    <citation type="submission" date="2019-11" db="EMBL/GenBank/DDBJ databases">
        <authorList>
            <person name="Ren C."/>
            <person name="Wang H."/>
            <person name="Xu Y."/>
        </authorList>
    </citation>
    <scope>NUCLEOTIDE SEQUENCE [LARGE SCALE GENOMIC DNA]</scope>
    <source>
        <strain evidence="3 4">LBM 19010</strain>
    </source>
</reference>
<feature type="transmembrane region" description="Helical" evidence="2">
    <location>
        <begin position="65"/>
        <end position="84"/>
    </location>
</feature>
<accession>A0A859DSG1</accession>
<feature type="transmembrane region" description="Helical" evidence="2">
    <location>
        <begin position="514"/>
        <end position="537"/>
    </location>
</feature>
<keyword evidence="2" id="KW-1133">Transmembrane helix</keyword>
<evidence type="ECO:0008006" key="5">
    <source>
        <dbReference type="Google" id="ProtNLM"/>
    </source>
</evidence>
<dbReference type="KEGG" id="clf:GJQ69_09160"/>
<evidence type="ECO:0000256" key="2">
    <source>
        <dbReference type="SAM" id="Phobius"/>
    </source>
</evidence>
<gene>
    <name evidence="3" type="ORF">GJQ69_09160</name>
</gene>
<evidence type="ECO:0000313" key="3">
    <source>
        <dbReference type="EMBL" id="QKN24626.1"/>
    </source>
</evidence>
<dbReference type="Proteomes" id="UP000501316">
    <property type="component" value="Chromosome"/>
</dbReference>
<feature type="region of interest" description="Disordered" evidence="1">
    <location>
        <begin position="1"/>
        <end position="54"/>
    </location>
</feature>
<dbReference type="AlphaFoldDB" id="A0A859DSG1"/>
<dbReference type="EMBL" id="CP046051">
    <property type="protein sequence ID" value="QKN24626.1"/>
    <property type="molecule type" value="Genomic_DNA"/>
</dbReference>
<evidence type="ECO:0000256" key="1">
    <source>
        <dbReference type="SAM" id="MobiDB-lite"/>
    </source>
</evidence>
<evidence type="ECO:0000313" key="4">
    <source>
        <dbReference type="Proteomes" id="UP000501316"/>
    </source>
</evidence>
<proteinExistence type="predicted"/>
<keyword evidence="2" id="KW-0472">Membrane</keyword>
<organism evidence="3 4">
    <name type="scientific">Caproicibacterium lactatifermentans</name>
    <dbReference type="NCBI Taxonomy" id="2666138"/>
    <lineage>
        <taxon>Bacteria</taxon>
        <taxon>Bacillati</taxon>
        <taxon>Bacillota</taxon>
        <taxon>Clostridia</taxon>
        <taxon>Eubacteriales</taxon>
        <taxon>Oscillospiraceae</taxon>
        <taxon>Caproicibacterium</taxon>
    </lineage>
</organism>
<dbReference type="RefSeq" id="WP_174193570.1">
    <property type="nucleotide sequence ID" value="NZ_CP046051.1"/>
</dbReference>
<keyword evidence="2" id="KW-0812">Transmembrane</keyword>
<protein>
    <recommendedName>
        <fullName evidence="5">ABC-type uncharacterized transport system domain-containing protein</fullName>
    </recommendedName>
</protein>